<organism evidence="3 4">
    <name type="scientific">Mya arenaria</name>
    <name type="common">Soft-shell clam</name>
    <dbReference type="NCBI Taxonomy" id="6604"/>
    <lineage>
        <taxon>Eukaryota</taxon>
        <taxon>Metazoa</taxon>
        <taxon>Spiralia</taxon>
        <taxon>Lophotrochozoa</taxon>
        <taxon>Mollusca</taxon>
        <taxon>Bivalvia</taxon>
        <taxon>Autobranchia</taxon>
        <taxon>Heteroconchia</taxon>
        <taxon>Euheterodonta</taxon>
        <taxon>Imparidentia</taxon>
        <taxon>Neoheterodontei</taxon>
        <taxon>Myida</taxon>
        <taxon>Myoidea</taxon>
        <taxon>Myidae</taxon>
        <taxon>Mya</taxon>
    </lineage>
</organism>
<evidence type="ECO:0000313" key="4">
    <source>
        <dbReference type="Proteomes" id="UP001164746"/>
    </source>
</evidence>
<dbReference type="Gene3D" id="2.120.10.30">
    <property type="entry name" value="TolB, C-terminal domain"/>
    <property type="match status" value="1"/>
</dbReference>
<dbReference type="InterPro" id="IPR011042">
    <property type="entry name" value="6-blade_b-propeller_TolB-like"/>
</dbReference>
<accession>A0ABY7ELX2</accession>
<keyword evidence="2" id="KW-0472">Membrane</keyword>
<feature type="transmembrane region" description="Helical" evidence="2">
    <location>
        <begin position="175"/>
        <end position="198"/>
    </location>
</feature>
<keyword evidence="2" id="KW-1133">Transmembrane helix</keyword>
<keyword evidence="4" id="KW-1185">Reference proteome</keyword>
<evidence type="ECO:0000313" key="3">
    <source>
        <dbReference type="EMBL" id="WAR10109.1"/>
    </source>
</evidence>
<feature type="non-terminal residue" evidence="3">
    <location>
        <position position="1"/>
    </location>
</feature>
<proteinExistence type="predicted"/>
<dbReference type="EMBL" id="CP111018">
    <property type="protein sequence ID" value="WAR10109.1"/>
    <property type="molecule type" value="Genomic_DNA"/>
</dbReference>
<protein>
    <submittedName>
        <fullName evidence="3">Uncharacterized protein</fullName>
    </submittedName>
</protein>
<keyword evidence="2" id="KW-0812">Transmembrane</keyword>
<reference evidence="3" key="1">
    <citation type="submission" date="2022-11" db="EMBL/GenBank/DDBJ databases">
        <title>Centuries of genome instability and evolution in soft-shell clam transmissible cancer (bioRxiv).</title>
        <authorList>
            <person name="Hart S.F.M."/>
            <person name="Yonemitsu M.A."/>
            <person name="Giersch R.M."/>
            <person name="Beal B.F."/>
            <person name="Arriagada G."/>
            <person name="Davis B.W."/>
            <person name="Ostrander E.A."/>
            <person name="Goff S.P."/>
            <person name="Metzger M.J."/>
        </authorList>
    </citation>
    <scope>NUCLEOTIDE SEQUENCE</scope>
    <source>
        <strain evidence="3">MELC-2E11</strain>
        <tissue evidence="3">Siphon/mantle</tissue>
    </source>
</reference>
<evidence type="ECO:0000256" key="2">
    <source>
        <dbReference type="SAM" id="Phobius"/>
    </source>
</evidence>
<sequence length="294" mass="32733">ISRTLFFSTLTQIRRYRPNKKQYSGSVVDGQHVTSMDVDIEKHLLYWTDEIQRSIFRTPMPERPEQKGIPQNIESNRDAQGQEKGVVIFACLFRMDSSVHALTELLFFREAYMPVMRLEKMSNQSPRSARVGMVEIASEGIMTNSRFSGHLCELKELQELQEPESLTSATSNNHLLVIFIPMGCVMFAVLVIGIAVLVKCRRRLTGKHGEAKLGNSGGDGAQKMSALQVSSSTVQSTGSDGHASTNFSNPVFETFQGEEPGTCMKEVGKEDNSLGNDLTMETELGRSEMVARFP</sequence>
<gene>
    <name evidence="3" type="ORF">MAR_035185</name>
</gene>
<name>A0ABY7ELX2_MYAAR</name>
<feature type="region of interest" description="Disordered" evidence="1">
    <location>
        <begin position="208"/>
        <end position="249"/>
    </location>
</feature>
<feature type="compositionally biased region" description="Low complexity" evidence="1">
    <location>
        <begin position="228"/>
        <end position="241"/>
    </location>
</feature>
<dbReference type="Proteomes" id="UP001164746">
    <property type="component" value="Chromosome 7"/>
</dbReference>
<evidence type="ECO:0000256" key="1">
    <source>
        <dbReference type="SAM" id="MobiDB-lite"/>
    </source>
</evidence>